<dbReference type="EMBL" id="JBHSPA010000094">
    <property type="protein sequence ID" value="MFC5833471.1"/>
    <property type="molecule type" value="Genomic_DNA"/>
</dbReference>
<proteinExistence type="predicted"/>
<protein>
    <submittedName>
        <fullName evidence="2">Carboxymuconolactone decarboxylase family protein</fullName>
    </submittedName>
</protein>
<comment type="caution">
    <text evidence="2">The sequence shown here is derived from an EMBL/GenBank/DDBJ whole genome shotgun (WGS) entry which is preliminary data.</text>
</comment>
<evidence type="ECO:0000259" key="1">
    <source>
        <dbReference type="Pfam" id="PF02627"/>
    </source>
</evidence>
<dbReference type="InterPro" id="IPR003779">
    <property type="entry name" value="CMD-like"/>
</dbReference>
<dbReference type="Pfam" id="PF02627">
    <property type="entry name" value="CMD"/>
    <property type="match status" value="1"/>
</dbReference>
<dbReference type="InterPro" id="IPR029032">
    <property type="entry name" value="AhpD-like"/>
</dbReference>
<name>A0ABW1D9V4_9ACTN</name>
<accession>A0ABW1D9V4</accession>
<dbReference type="SUPFAM" id="SSF69118">
    <property type="entry name" value="AhpD-like"/>
    <property type="match status" value="1"/>
</dbReference>
<organism evidence="2 3">
    <name type="scientific">Nonomuraea insulae</name>
    <dbReference type="NCBI Taxonomy" id="1616787"/>
    <lineage>
        <taxon>Bacteria</taxon>
        <taxon>Bacillati</taxon>
        <taxon>Actinomycetota</taxon>
        <taxon>Actinomycetes</taxon>
        <taxon>Streptosporangiales</taxon>
        <taxon>Streptosporangiaceae</taxon>
        <taxon>Nonomuraea</taxon>
    </lineage>
</organism>
<dbReference type="PANTHER" id="PTHR33570:SF2">
    <property type="entry name" value="CARBOXYMUCONOLACTONE DECARBOXYLASE-LIKE DOMAIN-CONTAINING PROTEIN"/>
    <property type="match status" value="1"/>
</dbReference>
<reference evidence="3" key="1">
    <citation type="journal article" date="2019" name="Int. J. Syst. Evol. Microbiol.">
        <title>The Global Catalogue of Microorganisms (GCM) 10K type strain sequencing project: providing services to taxonomists for standard genome sequencing and annotation.</title>
        <authorList>
            <consortium name="The Broad Institute Genomics Platform"/>
            <consortium name="The Broad Institute Genome Sequencing Center for Infectious Disease"/>
            <person name="Wu L."/>
            <person name="Ma J."/>
        </authorList>
    </citation>
    <scope>NUCLEOTIDE SEQUENCE [LARGE SCALE GENOMIC DNA]</scope>
    <source>
        <strain evidence="3">CCUG 53903</strain>
    </source>
</reference>
<evidence type="ECO:0000313" key="3">
    <source>
        <dbReference type="Proteomes" id="UP001596058"/>
    </source>
</evidence>
<dbReference type="InterPro" id="IPR052512">
    <property type="entry name" value="4CMD/NDH-1_regulator"/>
</dbReference>
<evidence type="ECO:0000313" key="2">
    <source>
        <dbReference type="EMBL" id="MFC5833471.1"/>
    </source>
</evidence>
<dbReference type="PANTHER" id="PTHR33570">
    <property type="entry name" value="4-CARBOXYMUCONOLACTONE DECARBOXYLASE FAMILY PROTEIN"/>
    <property type="match status" value="1"/>
</dbReference>
<feature type="domain" description="Carboxymuconolactone decarboxylase-like" evidence="1">
    <location>
        <begin position="47"/>
        <end position="119"/>
    </location>
</feature>
<keyword evidence="3" id="KW-1185">Reference proteome</keyword>
<dbReference type="RefSeq" id="WP_379522897.1">
    <property type="nucleotide sequence ID" value="NZ_JBHSPA010000094.1"/>
</dbReference>
<dbReference type="Gene3D" id="1.20.1290.10">
    <property type="entry name" value="AhpD-like"/>
    <property type="match status" value="1"/>
</dbReference>
<dbReference type="Proteomes" id="UP001596058">
    <property type="component" value="Unassembled WGS sequence"/>
</dbReference>
<gene>
    <name evidence="2" type="ORF">ACFPZ3_57315</name>
</gene>
<sequence length="140" mass="15646">MSTTPAQPREKGDPFAHLIHQGKAAYEKVMCEPAATDGQGESLGDLCVKTVFADVWERPGLSVRDRRLITLTVLAMLGRERITPFHLHAALDSGDLDEGQLQEMARQLAYYAGFPVASAFEFLINDIVTERREDNKEDNR</sequence>